<dbReference type="Proteomes" id="UP000580861">
    <property type="component" value="Unassembled WGS sequence"/>
</dbReference>
<keyword evidence="2" id="KW-1185">Reference proteome</keyword>
<proteinExistence type="predicted"/>
<organism evidence="1 2">
    <name type="scientific">Amycolatopsis umgeniensis</name>
    <dbReference type="NCBI Taxonomy" id="336628"/>
    <lineage>
        <taxon>Bacteria</taxon>
        <taxon>Bacillati</taxon>
        <taxon>Actinomycetota</taxon>
        <taxon>Actinomycetes</taxon>
        <taxon>Pseudonocardiales</taxon>
        <taxon>Pseudonocardiaceae</taxon>
        <taxon>Amycolatopsis</taxon>
    </lineage>
</organism>
<name>A0A841B084_9PSEU</name>
<comment type="caution">
    <text evidence="1">The sequence shown here is derived from an EMBL/GenBank/DDBJ whole genome shotgun (WGS) entry which is preliminary data.</text>
</comment>
<accession>A0A841B084</accession>
<evidence type="ECO:0000313" key="2">
    <source>
        <dbReference type="Proteomes" id="UP000580861"/>
    </source>
</evidence>
<dbReference type="EMBL" id="JACHMX010000001">
    <property type="protein sequence ID" value="MBB5852687.1"/>
    <property type="molecule type" value="Genomic_DNA"/>
</dbReference>
<sequence length="109" mass="12253">MPTNHYFVEFDLRKQLDLFFGDDLPADRRAEIEKRFEGKDLRVPAELWVNAEQLPLKMIMDMTSVMNGLGPAKQGEAKSTCTYSDWGKAVDVSPPPDGEVADYIELMGG</sequence>
<evidence type="ECO:0000313" key="1">
    <source>
        <dbReference type="EMBL" id="MBB5852687.1"/>
    </source>
</evidence>
<dbReference type="Gene3D" id="2.50.20.20">
    <property type="match status" value="1"/>
</dbReference>
<protein>
    <submittedName>
        <fullName evidence="1">Uncharacterized protein</fullName>
    </submittedName>
</protein>
<gene>
    <name evidence="1" type="ORF">HDA45_002774</name>
</gene>
<dbReference type="AlphaFoldDB" id="A0A841B084"/>
<reference evidence="1 2" key="1">
    <citation type="submission" date="2020-08" db="EMBL/GenBank/DDBJ databases">
        <title>Sequencing the genomes of 1000 actinobacteria strains.</title>
        <authorList>
            <person name="Klenk H.-P."/>
        </authorList>
    </citation>
    <scope>NUCLEOTIDE SEQUENCE [LARGE SCALE GENOMIC DNA]</scope>
    <source>
        <strain evidence="1 2">DSM 45272</strain>
    </source>
</reference>
<dbReference type="RefSeq" id="WP_184895330.1">
    <property type="nucleotide sequence ID" value="NZ_JACHMX010000001.1"/>
</dbReference>